<feature type="transmembrane region" description="Helical" evidence="1">
    <location>
        <begin position="97"/>
        <end position="120"/>
    </location>
</feature>
<keyword evidence="1" id="KW-1133">Transmembrane helix</keyword>
<keyword evidence="1" id="KW-0472">Membrane</keyword>
<feature type="transmembrane region" description="Helical" evidence="1">
    <location>
        <begin position="62"/>
        <end position="85"/>
    </location>
</feature>
<proteinExistence type="predicted"/>
<organism evidence="2 3">
    <name type="scientific">Ancylostoma ceylanicum</name>
    <dbReference type="NCBI Taxonomy" id="53326"/>
    <lineage>
        <taxon>Eukaryota</taxon>
        <taxon>Metazoa</taxon>
        <taxon>Ecdysozoa</taxon>
        <taxon>Nematoda</taxon>
        <taxon>Chromadorea</taxon>
        <taxon>Rhabditida</taxon>
        <taxon>Rhabditina</taxon>
        <taxon>Rhabditomorpha</taxon>
        <taxon>Strongyloidea</taxon>
        <taxon>Ancylostomatidae</taxon>
        <taxon>Ancylostomatinae</taxon>
        <taxon>Ancylostoma</taxon>
    </lineage>
</organism>
<dbReference type="EMBL" id="JARK01001431">
    <property type="protein sequence ID" value="EYC03204.1"/>
    <property type="molecule type" value="Genomic_DNA"/>
</dbReference>
<dbReference type="Proteomes" id="UP000024635">
    <property type="component" value="Unassembled WGS sequence"/>
</dbReference>
<feature type="transmembrane region" description="Helical" evidence="1">
    <location>
        <begin position="35"/>
        <end position="56"/>
    </location>
</feature>
<name>A0A016TJQ4_9BILA</name>
<evidence type="ECO:0000313" key="3">
    <source>
        <dbReference type="Proteomes" id="UP000024635"/>
    </source>
</evidence>
<keyword evidence="3" id="KW-1185">Reference proteome</keyword>
<feature type="transmembrane region" description="Helical" evidence="1">
    <location>
        <begin position="140"/>
        <end position="164"/>
    </location>
</feature>
<keyword evidence="1" id="KW-0812">Transmembrane</keyword>
<evidence type="ECO:0008006" key="4">
    <source>
        <dbReference type="Google" id="ProtNLM"/>
    </source>
</evidence>
<accession>A0A016TJQ4</accession>
<comment type="caution">
    <text evidence="2">The sequence shown here is derived from an EMBL/GenBank/DDBJ whole genome shotgun (WGS) entry which is preliminary data.</text>
</comment>
<evidence type="ECO:0000313" key="2">
    <source>
        <dbReference type="EMBL" id="EYC03204.1"/>
    </source>
</evidence>
<evidence type="ECO:0000256" key="1">
    <source>
        <dbReference type="SAM" id="Phobius"/>
    </source>
</evidence>
<sequence length="189" mass="21951">MVKKVHFKYPEKLVEEPQDDEDFCCRVTYKGASGVVIALEGLYLLYYVLILVFAIVNHRQAWSIIILSVNLLLLFLQIVIAAVGVWKEKHRLLQTHLIFLCLTLIWDLIMTTGFFILAVYPSAKENQLINYKGAEFNARIFGIVMGCAMVVFFAVRIASTWIIWKYWSLLRAKERRVPQKKYYAVPTDL</sequence>
<reference evidence="3" key="1">
    <citation type="journal article" date="2015" name="Nat. Genet.">
        <title>The genome and transcriptome of the zoonotic hookworm Ancylostoma ceylanicum identify infection-specific gene families.</title>
        <authorList>
            <person name="Schwarz E.M."/>
            <person name="Hu Y."/>
            <person name="Antoshechkin I."/>
            <person name="Miller M.M."/>
            <person name="Sternberg P.W."/>
            <person name="Aroian R.V."/>
        </authorList>
    </citation>
    <scope>NUCLEOTIDE SEQUENCE</scope>
    <source>
        <strain evidence="3">HY135</strain>
    </source>
</reference>
<dbReference type="OrthoDB" id="5810916at2759"/>
<dbReference type="AlphaFoldDB" id="A0A016TJQ4"/>
<dbReference type="STRING" id="53326.A0A016TJQ4"/>
<gene>
    <name evidence="2" type="primary">Acey_s0095.g2820</name>
    <name evidence="2" type="synonym">Acey-C07H4.1</name>
    <name evidence="2" type="ORF">Y032_0095g2820</name>
</gene>
<protein>
    <recommendedName>
        <fullName evidence="4">MARVEL domain-containing protein</fullName>
    </recommendedName>
</protein>